<name>A0A1V6V652_9EURO</name>
<comment type="caution">
    <text evidence="1">The sequence shown here is derived from an EMBL/GenBank/DDBJ whole genome shotgun (WGS) entry which is preliminary data.</text>
</comment>
<dbReference type="STRING" id="36646.A0A1V6V652"/>
<sequence>MEATAAAGANRAGTQDHLYDVDAVPDHPTCVNVVNPRASILGHSEYIQFHFSINQPARLSAHFVVREDPCVANSPWRPATEFDEPIWGWVVTNYVYNGLHIFLPNGTFYREVRTAASDVDGRHRGLTERL</sequence>
<evidence type="ECO:0000313" key="1">
    <source>
        <dbReference type="EMBL" id="OQE45943.1"/>
    </source>
</evidence>
<dbReference type="EMBL" id="MDDG01000001">
    <property type="protein sequence ID" value="OQE45943.1"/>
    <property type="molecule type" value="Genomic_DNA"/>
</dbReference>
<dbReference type="AlphaFoldDB" id="A0A1V6V652"/>
<gene>
    <name evidence="1" type="ORF">PENCOP_c001G06564</name>
</gene>
<keyword evidence="2" id="KW-1185">Reference proteome</keyword>
<organism evidence="1 2">
    <name type="scientific">Penicillium coprophilum</name>
    <dbReference type="NCBI Taxonomy" id="36646"/>
    <lineage>
        <taxon>Eukaryota</taxon>
        <taxon>Fungi</taxon>
        <taxon>Dikarya</taxon>
        <taxon>Ascomycota</taxon>
        <taxon>Pezizomycotina</taxon>
        <taxon>Eurotiomycetes</taxon>
        <taxon>Eurotiomycetidae</taxon>
        <taxon>Eurotiales</taxon>
        <taxon>Aspergillaceae</taxon>
        <taxon>Penicillium</taxon>
    </lineage>
</organism>
<reference evidence="2" key="1">
    <citation type="journal article" date="2017" name="Nat. Microbiol.">
        <title>Global analysis of biosynthetic gene clusters reveals vast potential of secondary metabolite production in Penicillium species.</title>
        <authorList>
            <person name="Nielsen J.C."/>
            <person name="Grijseels S."/>
            <person name="Prigent S."/>
            <person name="Ji B."/>
            <person name="Dainat J."/>
            <person name="Nielsen K.F."/>
            <person name="Frisvad J.C."/>
            <person name="Workman M."/>
            <person name="Nielsen J."/>
        </authorList>
    </citation>
    <scope>NUCLEOTIDE SEQUENCE [LARGE SCALE GENOMIC DNA]</scope>
    <source>
        <strain evidence="2">IBT 31321</strain>
    </source>
</reference>
<protein>
    <submittedName>
        <fullName evidence="1">Uncharacterized protein</fullName>
    </submittedName>
</protein>
<evidence type="ECO:0000313" key="2">
    <source>
        <dbReference type="Proteomes" id="UP000191500"/>
    </source>
</evidence>
<accession>A0A1V6V652</accession>
<proteinExistence type="predicted"/>
<dbReference type="Proteomes" id="UP000191500">
    <property type="component" value="Unassembled WGS sequence"/>
</dbReference>